<dbReference type="RefSeq" id="WP_138256517.1">
    <property type="nucleotide sequence ID" value="NZ_VBUK01000001.1"/>
</dbReference>
<feature type="transmembrane region" description="Helical" evidence="10">
    <location>
        <begin position="137"/>
        <end position="155"/>
    </location>
</feature>
<dbReference type="AlphaFoldDB" id="A0A5R8M9W0"/>
<dbReference type="Proteomes" id="UP000308382">
    <property type="component" value="Unassembled WGS sequence"/>
</dbReference>
<evidence type="ECO:0000313" key="11">
    <source>
        <dbReference type="EMBL" id="TLF46362.1"/>
    </source>
</evidence>
<dbReference type="EMBL" id="VBUK01000001">
    <property type="protein sequence ID" value="TLF46362.1"/>
    <property type="molecule type" value="Genomic_DNA"/>
</dbReference>
<feature type="transmembrane region" description="Helical" evidence="10">
    <location>
        <begin position="428"/>
        <end position="449"/>
    </location>
</feature>
<dbReference type="CDD" id="cd13143">
    <property type="entry name" value="MATE_MepA_like"/>
    <property type="match status" value="1"/>
</dbReference>
<keyword evidence="5" id="KW-1003">Cell membrane</keyword>
<reference evidence="11 12" key="1">
    <citation type="journal article" date="2017" name="Int. J. Syst. Evol. Microbiol.">
        <title>Maripseudobacter aurantiacus gen. nov., sp. nov., a novel member of the family Flavobacteriaceae isolated from a sedimentation basin.</title>
        <authorList>
            <person name="Chen C."/>
            <person name="Su Y."/>
            <person name="Tao T."/>
            <person name="Fu G."/>
            <person name="Zhang C."/>
            <person name="Sun C."/>
            <person name="Zhang X."/>
            <person name="Wu M."/>
        </authorList>
    </citation>
    <scope>NUCLEOTIDE SEQUENCE [LARGE SCALE GENOMIC DNA]</scope>
    <source>
        <strain evidence="12">CDA4</strain>
    </source>
</reference>
<organism evidence="11 12">
    <name type="scientific">Maribacter aurantiacus</name>
    <dbReference type="NCBI Taxonomy" id="1882343"/>
    <lineage>
        <taxon>Bacteria</taxon>
        <taxon>Pseudomonadati</taxon>
        <taxon>Bacteroidota</taxon>
        <taxon>Flavobacteriia</taxon>
        <taxon>Flavobacteriales</taxon>
        <taxon>Flavobacteriaceae</taxon>
        <taxon>Maribacter</taxon>
    </lineage>
</organism>
<evidence type="ECO:0000313" key="12">
    <source>
        <dbReference type="Proteomes" id="UP000308382"/>
    </source>
</evidence>
<evidence type="ECO:0000256" key="6">
    <source>
        <dbReference type="ARBA" id="ARBA00022692"/>
    </source>
</evidence>
<dbReference type="GO" id="GO:0015297">
    <property type="term" value="F:antiporter activity"/>
    <property type="evidence" value="ECO:0007669"/>
    <property type="project" value="InterPro"/>
</dbReference>
<sequence length="458" mass="49715">MAKFTSEELGKQPIGKLLVGQAVPASIGILVMSLNVLVDSIFVGNWIGSIAIAAINVVLPVSFFIGALGMAIGVGGSSIISRALGAENKEKAFTTFGNQITLTLIITITMVIVGLTFIESIIPAFGGKGAIYDPAKVYYTIVLYGVPFLALCMMGNTVIRAEGKPKFAMIAMIIPSVGNLLMDYVFIYVFDWGMAGAAWATTVGYILCFLYVGYFFFSRHSEMKIQWKHLGLDVPVVSEIGSLGFVTLARQAVVSIIYLIMNNILFALGGEAMVAVYAIIGRMLMFALFPVFGVTQAFLPIAGFNYGARKYHRVRKTINTAITYASLLATVVFIGLMIFPEAITALFLSDNPDMSAQDLETNAFVLENAPNAMRWVFAATPIIALQLIGAAYFQAIGKAVPALLLTLSRQGFFFIPLILVLPKLYGELGVWISFPIADVLATFVTGYFLRREIKRTLV</sequence>
<keyword evidence="4" id="KW-0813">Transport</keyword>
<gene>
    <name evidence="11" type="ORF">FEK29_00865</name>
</gene>
<comment type="similarity">
    <text evidence="2">Belongs to the multi antimicrobial extrusion (MATE) (TC 2.A.66.1) family. MepA subfamily.</text>
</comment>
<protein>
    <recommendedName>
        <fullName evidence="3">Multidrug export protein MepA</fullName>
    </recommendedName>
</protein>
<evidence type="ECO:0000256" key="10">
    <source>
        <dbReference type="SAM" id="Phobius"/>
    </source>
</evidence>
<dbReference type="InterPro" id="IPR002528">
    <property type="entry name" value="MATE_fam"/>
</dbReference>
<feature type="transmembrane region" description="Helical" evidence="10">
    <location>
        <begin position="286"/>
        <end position="306"/>
    </location>
</feature>
<feature type="transmembrane region" description="Helical" evidence="10">
    <location>
        <begin position="400"/>
        <end position="422"/>
    </location>
</feature>
<dbReference type="InterPro" id="IPR045070">
    <property type="entry name" value="MATE_MepA-like"/>
</dbReference>
<feature type="transmembrane region" description="Helical" evidence="10">
    <location>
        <begin position="372"/>
        <end position="393"/>
    </location>
</feature>
<dbReference type="PANTHER" id="PTHR43823">
    <property type="entry name" value="SPORULATION PROTEIN YKVU"/>
    <property type="match status" value="1"/>
</dbReference>
<dbReference type="GO" id="GO:0005886">
    <property type="term" value="C:plasma membrane"/>
    <property type="evidence" value="ECO:0007669"/>
    <property type="project" value="UniProtKB-SubCell"/>
</dbReference>
<dbReference type="PANTHER" id="PTHR43823:SF3">
    <property type="entry name" value="MULTIDRUG EXPORT PROTEIN MEPA"/>
    <property type="match status" value="1"/>
</dbReference>
<comment type="caution">
    <text evidence="11">The sequence shown here is derived from an EMBL/GenBank/DDBJ whole genome shotgun (WGS) entry which is preliminary data.</text>
</comment>
<evidence type="ECO:0000256" key="8">
    <source>
        <dbReference type="ARBA" id="ARBA00023136"/>
    </source>
</evidence>
<feature type="transmembrane region" description="Helical" evidence="10">
    <location>
        <begin position="256"/>
        <end position="280"/>
    </location>
</feature>
<comment type="subcellular location">
    <subcellularLocation>
        <location evidence="1">Cell membrane</location>
        <topology evidence="1">Multi-pass membrane protein</topology>
    </subcellularLocation>
</comment>
<evidence type="ECO:0000256" key="2">
    <source>
        <dbReference type="ARBA" id="ARBA00008417"/>
    </source>
</evidence>
<evidence type="ECO:0000256" key="4">
    <source>
        <dbReference type="ARBA" id="ARBA00022448"/>
    </source>
</evidence>
<feature type="transmembrane region" description="Helical" evidence="10">
    <location>
        <begin position="100"/>
        <end position="125"/>
    </location>
</feature>
<feature type="transmembrane region" description="Helical" evidence="10">
    <location>
        <begin position="50"/>
        <end position="80"/>
    </location>
</feature>
<feature type="transmembrane region" description="Helical" evidence="10">
    <location>
        <begin position="167"/>
        <end position="190"/>
    </location>
</feature>
<evidence type="ECO:0000256" key="1">
    <source>
        <dbReference type="ARBA" id="ARBA00004651"/>
    </source>
</evidence>
<keyword evidence="7 10" id="KW-1133">Transmembrane helix</keyword>
<proteinExistence type="inferred from homology"/>
<evidence type="ECO:0000256" key="7">
    <source>
        <dbReference type="ARBA" id="ARBA00022989"/>
    </source>
</evidence>
<dbReference type="NCBIfam" id="TIGR00797">
    <property type="entry name" value="matE"/>
    <property type="match status" value="1"/>
</dbReference>
<dbReference type="OrthoDB" id="9811110at2"/>
<dbReference type="PIRSF" id="PIRSF006603">
    <property type="entry name" value="DinF"/>
    <property type="match status" value="1"/>
</dbReference>
<feature type="transmembrane region" description="Helical" evidence="10">
    <location>
        <begin position="318"/>
        <end position="339"/>
    </location>
</feature>
<keyword evidence="9" id="KW-0046">Antibiotic resistance</keyword>
<keyword evidence="8 10" id="KW-0472">Membrane</keyword>
<keyword evidence="12" id="KW-1185">Reference proteome</keyword>
<name>A0A5R8M9W0_9FLAO</name>
<evidence type="ECO:0000256" key="5">
    <source>
        <dbReference type="ARBA" id="ARBA00022475"/>
    </source>
</evidence>
<dbReference type="Pfam" id="PF01554">
    <property type="entry name" value="MatE"/>
    <property type="match status" value="2"/>
</dbReference>
<dbReference type="InterPro" id="IPR048279">
    <property type="entry name" value="MdtK-like"/>
</dbReference>
<dbReference type="InterPro" id="IPR051327">
    <property type="entry name" value="MATE_MepA_subfamily"/>
</dbReference>
<evidence type="ECO:0000256" key="9">
    <source>
        <dbReference type="ARBA" id="ARBA00023251"/>
    </source>
</evidence>
<dbReference type="GO" id="GO:0046677">
    <property type="term" value="P:response to antibiotic"/>
    <property type="evidence" value="ECO:0007669"/>
    <property type="project" value="UniProtKB-KW"/>
</dbReference>
<feature type="transmembrane region" description="Helical" evidence="10">
    <location>
        <begin position="17"/>
        <end position="38"/>
    </location>
</feature>
<accession>A0A5R8M9W0</accession>
<dbReference type="GO" id="GO:0042910">
    <property type="term" value="F:xenobiotic transmembrane transporter activity"/>
    <property type="evidence" value="ECO:0007669"/>
    <property type="project" value="InterPro"/>
</dbReference>
<feature type="transmembrane region" description="Helical" evidence="10">
    <location>
        <begin position="196"/>
        <end position="217"/>
    </location>
</feature>
<evidence type="ECO:0000256" key="3">
    <source>
        <dbReference type="ARBA" id="ARBA00022106"/>
    </source>
</evidence>
<keyword evidence="6 10" id="KW-0812">Transmembrane</keyword>